<dbReference type="EMBL" id="MU006252">
    <property type="protein sequence ID" value="KAF2818419.1"/>
    <property type="molecule type" value="Genomic_DNA"/>
</dbReference>
<protein>
    <submittedName>
        <fullName evidence="1">Uncharacterized protein</fullName>
    </submittedName>
</protein>
<dbReference type="Proteomes" id="UP000799424">
    <property type="component" value="Unassembled WGS sequence"/>
</dbReference>
<keyword evidence="2" id="KW-1185">Reference proteome</keyword>
<sequence>MHAGILKDKISILIANLLEHERLDATVWPDRDECPEAEAEIENVLDLYRFRLSNAEKRPCVTSHRVAGTKEGLADKPWEFTGTYDVTMCRSDCSSQICDKMKTLNFLVWAKEWDVNIDLQALVEKAYIEAGLERIYEDVEGWTSVPSEDAAHPNTLLLGAEMVEYDVQDDCN</sequence>
<gene>
    <name evidence="1" type="ORF">CC86DRAFT_388906</name>
</gene>
<evidence type="ECO:0000313" key="1">
    <source>
        <dbReference type="EMBL" id="KAF2818419.1"/>
    </source>
</evidence>
<organism evidence="1 2">
    <name type="scientific">Ophiobolus disseminans</name>
    <dbReference type="NCBI Taxonomy" id="1469910"/>
    <lineage>
        <taxon>Eukaryota</taxon>
        <taxon>Fungi</taxon>
        <taxon>Dikarya</taxon>
        <taxon>Ascomycota</taxon>
        <taxon>Pezizomycotina</taxon>
        <taxon>Dothideomycetes</taxon>
        <taxon>Pleosporomycetidae</taxon>
        <taxon>Pleosporales</taxon>
        <taxon>Pleosporineae</taxon>
        <taxon>Phaeosphaeriaceae</taxon>
        <taxon>Ophiobolus</taxon>
    </lineage>
</organism>
<accession>A0A6A6ZCI5</accession>
<dbReference type="AlphaFoldDB" id="A0A6A6ZCI5"/>
<evidence type="ECO:0000313" key="2">
    <source>
        <dbReference type="Proteomes" id="UP000799424"/>
    </source>
</evidence>
<name>A0A6A6ZCI5_9PLEO</name>
<reference evidence="1" key="1">
    <citation type="journal article" date="2020" name="Stud. Mycol.">
        <title>101 Dothideomycetes genomes: a test case for predicting lifestyles and emergence of pathogens.</title>
        <authorList>
            <person name="Haridas S."/>
            <person name="Albert R."/>
            <person name="Binder M."/>
            <person name="Bloem J."/>
            <person name="Labutti K."/>
            <person name="Salamov A."/>
            <person name="Andreopoulos B."/>
            <person name="Baker S."/>
            <person name="Barry K."/>
            <person name="Bills G."/>
            <person name="Bluhm B."/>
            <person name="Cannon C."/>
            <person name="Castanera R."/>
            <person name="Culley D."/>
            <person name="Daum C."/>
            <person name="Ezra D."/>
            <person name="Gonzalez J."/>
            <person name="Henrissat B."/>
            <person name="Kuo A."/>
            <person name="Liang C."/>
            <person name="Lipzen A."/>
            <person name="Lutzoni F."/>
            <person name="Magnuson J."/>
            <person name="Mondo S."/>
            <person name="Nolan M."/>
            <person name="Ohm R."/>
            <person name="Pangilinan J."/>
            <person name="Park H.-J."/>
            <person name="Ramirez L."/>
            <person name="Alfaro M."/>
            <person name="Sun H."/>
            <person name="Tritt A."/>
            <person name="Yoshinaga Y."/>
            <person name="Zwiers L.-H."/>
            <person name="Turgeon B."/>
            <person name="Goodwin S."/>
            <person name="Spatafora J."/>
            <person name="Crous P."/>
            <person name="Grigoriev I."/>
        </authorList>
    </citation>
    <scope>NUCLEOTIDE SEQUENCE</scope>
    <source>
        <strain evidence="1">CBS 113818</strain>
    </source>
</reference>
<proteinExistence type="predicted"/>